<sequence>MLNSNNVPDTAEFLSEDDPDHLQTFTPPCPDANKSLQSELNTARLPPFGPPLLTKPLWMRACVHHGTQNHLIFVMRSGERVDRIFSETWTRTEMKNGKVCSIDANFPQSVPAFKFSDLINDSPITEIGKFSCLQVSTAMRKRRIYIDRIVCSPALRAIESATVIARHLKINVQVEQGLREPDAWYSSRGEDEIPRYLTQDQLVRCKYPIVVDQSKPILEPNEGEAISQEDENQGFVRIYNALSNLFEQEREGPLLVVGHAITMNIAQKIAASSVALNELERANVPRDHANSRDVDFVKLGQRYPYSSVLTLYQTQFEEPFQYYILPPLLPPLNMVQGHKNNVDFRE</sequence>
<name>A0AAD4QWV2_9BILA</name>
<dbReference type="PANTHER" id="PTHR16469:SF26">
    <property type="entry name" value="PHOSPHOGLYCERATE MUTASE FAMILY PROTEIN"/>
    <property type="match status" value="1"/>
</dbReference>
<accession>A0AAD4QWV2</accession>
<protein>
    <submittedName>
        <fullName evidence="2">Histidine phosphatase superfamily (Branch 1) domain-containing protein</fullName>
    </submittedName>
</protein>
<gene>
    <name evidence="2" type="ORF">DdX_16255</name>
</gene>
<dbReference type="EMBL" id="JAKKPZ010000125">
    <property type="protein sequence ID" value="KAI1701168.1"/>
    <property type="molecule type" value="Genomic_DNA"/>
</dbReference>
<dbReference type="SUPFAM" id="SSF53254">
    <property type="entry name" value="Phosphoglycerate mutase-like"/>
    <property type="match status" value="1"/>
</dbReference>
<reference evidence="2" key="1">
    <citation type="submission" date="2022-01" db="EMBL/GenBank/DDBJ databases">
        <title>Genome Sequence Resource for Two Populations of Ditylenchus destructor, the Migratory Endoparasitic Phytonematode.</title>
        <authorList>
            <person name="Zhang H."/>
            <person name="Lin R."/>
            <person name="Xie B."/>
        </authorList>
    </citation>
    <scope>NUCLEOTIDE SEQUENCE</scope>
    <source>
        <strain evidence="2">BazhouSP</strain>
    </source>
</reference>
<dbReference type="InterPro" id="IPR013078">
    <property type="entry name" value="His_Pase_superF_clade-1"/>
</dbReference>
<feature type="region of interest" description="Disordered" evidence="1">
    <location>
        <begin position="1"/>
        <end position="33"/>
    </location>
</feature>
<dbReference type="Proteomes" id="UP001201812">
    <property type="component" value="Unassembled WGS sequence"/>
</dbReference>
<evidence type="ECO:0000256" key="1">
    <source>
        <dbReference type="SAM" id="MobiDB-lite"/>
    </source>
</evidence>
<dbReference type="InterPro" id="IPR051710">
    <property type="entry name" value="Phosphatase_SH3-domain"/>
</dbReference>
<keyword evidence="3" id="KW-1185">Reference proteome</keyword>
<dbReference type="Gene3D" id="3.40.50.1240">
    <property type="entry name" value="Phosphoglycerate mutase-like"/>
    <property type="match status" value="1"/>
</dbReference>
<organism evidence="2 3">
    <name type="scientific">Ditylenchus destructor</name>
    <dbReference type="NCBI Taxonomy" id="166010"/>
    <lineage>
        <taxon>Eukaryota</taxon>
        <taxon>Metazoa</taxon>
        <taxon>Ecdysozoa</taxon>
        <taxon>Nematoda</taxon>
        <taxon>Chromadorea</taxon>
        <taxon>Rhabditida</taxon>
        <taxon>Tylenchina</taxon>
        <taxon>Tylenchomorpha</taxon>
        <taxon>Sphaerularioidea</taxon>
        <taxon>Anguinidae</taxon>
        <taxon>Anguininae</taxon>
        <taxon>Ditylenchus</taxon>
    </lineage>
</organism>
<comment type="caution">
    <text evidence="2">The sequence shown here is derived from an EMBL/GenBank/DDBJ whole genome shotgun (WGS) entry which is preliminary data.</text>
</comment>
<evidence type="ECO:0000313" key="3">
    <source>
        <dbReference type="Proteomes" id="UP001201812"/>
    </source>
</evidence>
<evidence type="ECO:0000313" key="2">
    <source>
        <dbReference type="EMBL" id="KAI1701168.1"/>
    </source>
</evidence>
<dbReference type="PANTHER" id="PTHR16469">
    <property type="entry name" value="UBIQUITIN-ASSOCIATED AND SH3 DOMAIN-CONTAINING BA-RELATED"/>
    <property type="match status" value="1"/>
</dbReference>
<dbReference type="Pfam" id="PF00300">
    <property type="entry name" value="His_Phos_1"/>
    <property type="match status" value="1"/>
</dbReference>
<dbReference type="AlphaFoldDB" id="A0AAD4QWV2"/>
<dbReference type="GO" id="GO:0016791">
    <property type="term" value="F:phosphatase activity"/>
    <property type="evidence" value="ECO:0007669"/>
    <property type="project" value="UniProtKB-ARBA"/>
</dbReference>
<dbReference type="CDD" id="cd07067">
    <property type="entry name" value="HP_PGM_like"/>
    <property type="match status" value="1"/>
</dbReference>
<proteinExistence type="predicted"/>
<dbReference type="InterPro" id="IPR029033">
    <property type="entry name" value="His_PPase_superfam"/>
</dbReference>